<gene>
    <name evidence="2" type="ORF">PoB_000076600</name>
</gene>
<reference evidence="2 3" key="1">
    <citation type="journal article" date="2021" name="Elife">
        <title>Chloroplast acquisition without the gene transfer in kleptoplastic sea slugs, Plakobranchus ocellatus.</title>
        <authorList>
            <person name="Maeda T."/>
            <person name="Takahashi S."/>
            <person name="Yoshida T."/>
            <person name="Shimamura S."/>
            <person name="Takaki Y."/>
            <person name="Nagai Y."/>
            <person name="Toyoda A."/>
            <person name="Suzuki Y."/>
            <person name="Arimoto A."/>
            <person name="Ishii H."/>
            <person name="Satoh N."/>
            <person name="Nishiyama T."/>
            <person name="Hasebe M."/>
            <person name="Maruyama T."/>
            <person name="Minagawa J."/>
            <person name="Obokata J."/>
            <person name="Shigenobu S."/>
        </authorList>
    </citation>
    <scope>NUCLEOTIDE SEQUENCE [LARGE SCALE GENOMIC DNA]</scope>
</reference>
<dbReference type="GO" id="GO:0003729">
    <property type="term" value="F:mRNA binding"/>
    <property type="evidence" value="ECO:0007669"/>
    <property type="project" value="TreeGrafter"/>
</dbReference>
<dbReference type="Gene3D" id="1.25.40.180">
    <property type="match status" value="1"/>
</dbReference>
<evidence type="ECO:0000259" key="1">
    <source>
        <dbReference type="Pfam" id="PF02854"/>
    </source>
</evidence>
<dbReference type="PANTHER" id="PTHR23253">
    <property type="entry name" value="EUKARYOTIC TRANSLATION INITIATION FACTOR 4 GAMMA"/>
    <property type="match status" value="1"/>
</dbReference>
<dbReference type="GO" id="GO:0003743">
    <property type="term" value="F:translation initiation factor activity"/>
    <property type="evidence" value="ECO:0007669"/>
    <property type="project" value="UniProtKB-KW"/>
</dbReference>
<proteinExistence type="predicted"/>
<evidence type="ECO:0000313" key="2">
    <source>
        <dbReference type="EMBL" id="GFN74260.1"/>
    </source>
</evidence>
<dbReference type="EMBL" id="BLXT01000064">
    <property type="protein sequence ID" value="GFN74260.1"/>
    <property type="molecule type" value="Genomic_DNA"/>
</dbReference>
<dbReference type="Pfam" id="PF02854">
    <property type="entry name" value="MIF4G"/>
    <property type="match status" value="1"/>
</dbReference>
<dbReference type="Proteomes" id="UP000735302">
    <property type="component" value="Unassembled WGS sequence"/>
</dbReference>
<comment type="caution">
    <text evidence="2">The sequence shown here is derived from an EMBL/GenBank/DDBJ whole genome shotgun (WGS) entry which is preliminary data.</text>
</comment>
<keyword evidence="2" id="KW-0648">Protein biosynthesis</keyword>
<sequence>NHVFMTGLRKYNFVRALNIDLSEFQPRFIGELFKLSMLTENIMHDCIFRLLKARDDESLLSLRVLITAVGSILDTENAKQRMDQYFAQMIKIAEDRKPRIKFALKDVIELRQVPSLEQTLTIMFLHLNLFSVNLMKLLLLPFTIAHD</sequence>
<feature type="domain" description="MIF4G" evidence="1">
    <location>
        <begin position="27"/>
        <end position="112"/>
    </location>
</feature>
<dbReference type="SUPFAM" id="SSF48371">
    <property type="entry name" value="ARM repeat"/>
    <property type="match status" value="1"/>
</dbReference>
<dbReference type="InterPro" id="IPR003890">
    <property type="entry name" value="MIF4G-like_typ-3"/>
</dbReference>
<dbReference type="GO" id="GO:0016281">
    <property type="term" value="C:eukaryotic translation initiation factor 4F complex"/>
    <property type="evidence" value="ECO:0007669"/>
    <property type="project" value="TreeGrafter"/>
</dbReference>
<evidence type="ECO:0000313" key="3">
    <source>
        <dbReference type="Proteomes" id="UP000735302"/>
    </source>
</evidence>
<keyword evidence="3" id="KW-1185">Reference proteome</keyword>
<organism evidence="2 3">
    <name type="scientific">Plakobranchus ocellatus</name>
    <dbReference type="NCBI Taxonomy" id="259542"/>
    <lineage>
        <taxon>Eukaryota</taxon>
        <taxon>Metazoa</taxon>
        <taxon>Spiralia</taxon>
        <taxon>Lophotrochozoa</taxon>
        <taxon>Mollusca</taxon>
        <taxon>Gastropoda</taxon>
        <taxon>Heterobranchia</taxon>
        <taxon>Euthyneura</taxon>
        <taxon>Panpulmonata</taxon>
        <taxon>Sacoglossa</taxon>
        <taxon>Placobranchoidea</taxon>
        <taxon>Plakobranchidae</taxon>
        <taxon>Plakobranchus</taxon>
    </lineage>
</organism>
<dbReference type="AlphaFoldDB" id="A0AAV3XW27"/>
<keyword evidence="2" id="KW-0396">Initiation factor</keyword>
<name>A0AAV3XW27_9GAST</name>
<accession>A0AAV3XW27</accession>
<protein>
    <submittedName>
        <fullName evidence="2">Eukaryotic translation initiation factor 4 gamma</fullName>
    </submittedName>
</protein>
<feature type="non-terminal residue" evidence="2">
    <location>
        <position position="1"/>
    </location>
</feature>
<dbReference type="InterPro" id="IPR016024">
    <property type="entry name" value="ARM-type_fold"/>
</dbReference>
<dbReference type="PANTHER" id="PTHR23253:SF78">
    <property type="entry name" value="EUKARYOTIC TRANSLATION INITIATION FACTOR 4G1, ISOFORM B-RELATED"/>
    <property type="match status" value="1"/>
</dbReference>